<dbReference type="PANTHER" id="PTHR42643:SF39">
    <property type="entry name" value="IONOTROPIC RECEPTOR 56A-RELATED"/>
    <property type="match status" value="1"/>
</dbReference>
<keyword evidence="5 8" id="KW-0472">Membrane</keyword>
<evidence type="ECO:0000256" key="9">
    <source>
        <dbReference type="SAM" id="SignalP"/>
    </source>
</evidence>
<evidence type="ECO:0000313" key="10">
    <source>
        <dbReference type="EMBL" id="AOE48109.1"/>
    </source>
</evidence>
<evidence type="ECO:0000256" key="6">
    <source>
        <dbReference type="ARBA" id="ARBA00023170"/>
    </source>
</evidence>
<comment type="subcellular location">
    <subcellularLocation>
        <location evidence="1">Cell membrane</location>
        <topology evidence="1">Multi-pass membrane protein</topology>
    </subcellularLocation>
</comment>
<keyword evidence="2" id="KW-1003">Cell membrane</keyword>
<dbReference type="AlphaFoldDB" id="A0A1B3B7D2"/>
<reference evidence="10" key="2">
    <citation type="journal article" date="2016" name="PLoS ONE">
        <title>Molecular Characterization and Sex Distribution of Chemosensory Receptor Gene Family Based on Transcriptome Analysis of Scaeva pyrastri.</title>
        <authorList>
            <person name="Li X.M."/>
            <person name="Zhu X.Y."/>
            <person name="He P."/>
            <person name="Xu L."/>
            <person name="Sun L."/>
            <person name="Chen L."/>
            <person name="Wang Z.Q."/>
            <person name="Deng D.G."/>
            <person name="Zhang Y.N."/>
        </authorList>
    </citation>
    <scope>NUCLEOTIDE SEQUENCE</scope>
</reference>
<evidence type="ECO:0000256" key="1">
    <source>
        <dbReference type="ARBA" id="ARBA00004651"/>
    </source>
</evidence>
<keyword evidence="6 10" id="KW-0675">Receptor</keyword>
<proteinExistence type="evidence at transcript level"/>
<feature type="signal peptide" evidence="9">
    <location>
        <begin position="1"/>
        <end position="18"/>
    </location>
</feature>
<sequence>MVSKIVLLVFSLVFQAYAQNDSFIELIKRVYKERDTATCHFINFDNDFLAVFFRSNPPIPVSIWNDASIPSFEFSNAILVVQALEEETVHNDTLLERLIENLEQRRDVIVSADSLVKLEEYFSYLSEKKFTRIVGLATDDDRILYGYFPYADNKVQRISPHGPLSQPLSDLNGFSFRTTIMHDFPRMFSFKDKKSRLHITGSSANIFISFLRKHNATYQQLSNSRRNSSITMTDVVKATIANEIDISMNAYSPQPSCGYSYPIKVVTCLMMVPVNGFVDTQEYFIRPFKSWVWIFILIFVFYVTVWKVSLNKFLQKSPDYWQSFSQTFTALLLISPERCITDKLRLHSQVFFFTFLISNIYVIYFTSFMIVSIPIKQFDTMQDLIDNNVKILTTDFDKNHLTEVKAYSKSFLDLMVPVDRKLYGKALLSLNNASFAYIVGDDKRDFLMNIRASWMIKPVLRTARETLNFYFICYFLHPHSPFKDILDEFIINCLETGLTYKWDTDLVLEILRHGFKEKIYNRPEYGPQNVSLNLKHFKFAWTFYVIGLTMAGLVFFGELYIIKFVSAEIQNTDARY</sequence>
<evidence type="ECO:0000256" key="3">
    <source>
        <dbReference type="ARBA" id="ARBA00022692"/>
    </source>
</evidence>
<evidence type="ECO:0000256" key="7">
    <source>
        <dbReference type="ARBA" id="ARBA00023180"/>
    </source>
</evidence>
<evidence type="ECO:0000256" key="2">
    <source>
        <dbReference type="ARBA" id="ARBA00022475"/>
    </source>
</evidence>
<evidence type="ECO:0000256" key="5">
    <source>
        <dbReference type="ARBA" id="ARBA00023136"/>
    </source>
</evidence>
<feature type="chain" id="PRO_5008543952" evidence="9">
    <location>
        <begin position="19"/>
        <end position="576"/>
    </location>
</feature>
<dbReference type="EMBL" id="KU291859">
    <property type="protein sequence ID" value="AOE48109.1"/>
    <property type="molecule type" value="mRNA"/>
</dbReference>
<keyword evidence="4 8" id="KW-1133">Transmembrane helix</keyword>
<protein>
    <submittedName>
        <fullName evidence="10">Putative ionotropic receptor IR5</fullName>
    </submittedName>
</protein>
<evidence type="ECO:0000256" key="4">
    <source>
        <dbReference type="ARBA" id="ARBA00022989"/>
    </source>
</evidence>
<dbReference type="PANTHER" id="PTHR42643">
    <property type="entry name" value="IONOTROPIC RECEPTOR 20A-RELATED"/>
    <property type="match status" value="1"/>
</dbReference>
<feature type="transmembrane region" description="Helical" evidence="8">
    <location>
        <begin position="350"/>
        <end position="371"/>
    </location>
</feature>
<feature type="transmembrane region" description="Helical" evidence="8">
    <location>
        <begin position="541"/>
        <end position="562"/>
    </location>
</feature>
<dbReference type="InterPro" id="IPR052192">
    <property type="entry name" value="Insect_Ionotropic_Sensory_Rcpt"/>
</dbReference>
<evidence type="ECO:0000256" key="8">
    <source>
        <dbReference type="SAM" id="Phobius"/>
    </source>
</evidence>
<reference evidence="10" key="1">
    <citation type="submission" date="2015-12" db="EMBL/GenBank/DDBJ databases">
        <authorList>
            <person name="Shamseldin A."/>
            <person name="Moawad H."/>
            <person name="Abd El-Rahim W.M."/>
            <person name="Sadowsky M.J."/>
        </authorList>
    </citation>
    <scope>NUCLEOTIDE SEQUENCE</scope>
</reference>
<name>A0A1B3B7D2_SCAPY</name>
<organism evidence="10">
    <name type="scientific">Scaeva pyrastri</name>
    <name type="common">Hoverfly</name>
    <name type="synonym">Musca pyrastri</name>
    <dbReference type="NCBI Taxonomy" id="219539"/>
    <lineage>
        <taxon>Eukaryota</taxon>
        <taxon>Metazoa</taxon>
        <taxon>Ecdysozoa</taxon>
        <taxon>Arthropoda</taxon>
        <taxon>Hexapoda</taxon>
        <taxon>Insecta</taxon>
        <taxon>Pterygota</taxon>
        <taxon>Neoptera</taxon>
        <taxon>Endopterygota</taxon>
        <taxon>Diptera</taxon>
        <taxon>Brachycera</taxon>
        <taxon>Muscomorpha</taxon>
        <taxon>Syrphoidea</taxon>
        <taxon>Syrphidae</taxon>
        <taxon>Syrphinae</taxon>
        <taxon>Syrphini</taxon>
        <taxon>Scaeva</taxon>
    </lineage>
</organism>
<keyword evidence="3 8" id="KW-0812">Transmembrane</keyword>
<dbReference type="GO" id="GO:0005886">
    <property type="term" value="C:plasma membrane"/>
    <property type="evidence" value="ECO:0007669"/>
    <property type="project" value="UniProtKB-SubCell"/>
</dbReference>
<feature type="transmembrane region" description="Helical" evidence="8">
    <location>
        <begin position="290"/>
        <end position="309"/>
    </location>
</feature>
<keyword evidence="9" id="KW-0732">Signal</keyword>
<accession>A0A1B3B7D2</accession>
<keyword evidence="7" id="KW-0325">Glycoprotein</keyword>